<dbReference type="Pfam" id="PF12937">
    <property type="entry name" value="F-box-like"/>
    <property type="match status" value="1"/>
</dbReference>
<dbReference type="EMBL" id="GECU01020345">
    <property type="protein sequence ID" value="JAS87361.1"/>
    <property type="molecule type" value="Transcribed_RNA"/>
</dbReference>
<evidence type="ECO:0000313" key="2">
    <source>
        <dbReference type="EMBL" id="JAS87361.1"/>
    </source>
</evidence>
<dbReference type="InterPro" id="IPR036047">
    <property type="entry name" value="F-box-like_dom_sf"/>
</dbReference>
<dbReference type="SUPFAM" id="SSF81383">
    <property type="entry name" value="F-box domain"/>
    <property type="match status" value="1"/>
</dbReference>
<dbReference type="PROSITE" id="PS50181">
    <property type="entry name" value="FBOX"/>
    <property type="match status" value="1"/>
</dbReference>
<dbReference type="Gene3D" id="1.20.1280.50">
    <property type="match status" value="1"/>
</dbReference>
<evidence type="ECO:0000259" key="1">
    <source>
        <dbReference type="PROSITE" id="PS50181"/>
    </source>
</evidence>
<accession>A0A1B6IKB4</accession>
<gene>
    <name evidence="2" type="ORF">g.17701</name>
</gene>
<name>A0A1B6IKB4_9HEMI</name>
<reference evidence="2" key="1">
    <citation type="submission" date="2015-11" db="EMBL/GenBank/DDBJ databases">
        <title>De novo transcriptome assembly of four potential Pierce s Disease insect vectors from Arizona vineyards.</title>
        <authorList>
            <person name="Tassone E.E."/>
        </authorList>
    </citation>
    <scope>NUCLEOTIDE SEQUENCE</scope>
</reference>
<organism evidence="2">
    <name type="scientific">Homalodisca liturata</name>
    <dbReference type="NCBI Taxonomy" id="320908"/>
    <lineage>
        <taxon>Eukaryota</taxon>
        <taxon>Metazoa</taxon>
        <taxon>Ecdysozoa</taxon>
        <taxon>Arthropoda</taxon>
        <taxon>Hexapoda</taxon>
        <taxon>Insecta</taxon>
        <taxon>Pterygota</taxon>
        <taxon>Neoptera</taxon>
        <taxon>Paraneoptera</taxon>
        <taxon>Hemiptera</taxon>
        <taxon>Auchenorrhyncha</taxon>
        <taxon>Membracoidea</taxon>
        <taxon>Cicadellidae</taxon>
        <taxon>Cicadellinae</taxon>
        <taxon>Proconiini</taxon>
        <taxon>Homalodisca</taxon>
    </lineage>
</organism>
<dbReference type="InterPro" id="IPR001810">
    <property type="entry name" value="F-box_dom"/>
</dbReference>
<dbReference type="SMART" id="SM00256">
    <property type="entry name" value="FBOX"/>
    <property type="match status" value="1"/>
</dbReference>
<feature type="domain" description="F-box" evidence="1">
    <location>
        <begin position="1"/>
        <end position="46"/>
    </location>
</feature>
<protein>
    <recommendedName>
        <fullName evidence="1">F-box domain-containing protein</fullName>
    </recommendedName>
</protein>
<proteinExistence type="predicted"/>
<sequence>MDLSQFPLEVLEVLAEYLSARDLANMSSVSARWREAFNLDLFWRQLCDPLAVSYLARPGTSVVEPHFSQPINVDTLEPICDWRIHVMRRAHLLRNWCKKRFLPQKLWFPTPVVNCTLGLDTSGNHWLVVNLGDRTEVWDVQTDPSLHAVIGNITGAPSHLEVVGNKLILVDFFLFVQVFHLKLPTLGFAQSSKFFYTDSEPVCVDLSDGEEVDSIRNRLRSCFRKGHVLFVMDHLLVGYCSYVENPKEYFLHLWNIQTESKFAQETVLSALHNKMKTYSCSIYISSDLQTKQLLCSLYLFDRYVSKLVLYSVKWRKFTNFSLTVSGKVDWCDISGDFVTTSHLLHQLHIYSTHSGNLVNILDTNAKMVFGPNSGLQYQMMGSYMIQPSRESVKVVNVQEHSDSLLLYFYSVYKVITIPPKFLAISARPYVSSNKMILEVWDIQDKIRIFDYLIAESDCPAYHMIHPLLTKTSVTLGKTVRLLSFW</sequence>
<dbReference type="AlphaFoldDB" id="A0A1B6IKB4"/>